<sequence>MPTALKNGRQTDSPATPAHVLEVEGLGKSFAGKPVLEGIDFRLMQGKVGCFLGPSGCGKSTLLRIVAGLEKPDGGRILSRIRRHAFIFQEPRLLPWLSAEDNIVFALRGQNLSEAERRRRAREALRTVRLEAFRAQFPFELSGGQRQRVAIARALATEPDLLLMDEPLASLDFPLRLALLEEMATGVFADGRSALYVTHDTREAVLVCDDIYLLGYGPARILARYEVPVPREKRSAEDPFLYAMSNELTRELKAIAERYGL</sequence>
<organism evidence="5 6">
    <name type="scientific">Brockia lithotrophica</name>
    <dbReference type="NCBI Taxonomy" id="933949"/>
    <lineage>
        <taxon>Bacteria</taxon>
        <taxon>Bacillati</taxon>
        <taxon>Bacillota</taxon>
        <taxon>Bacilli</taxon>
        <taxon>Bacillales</taxon>
        <taxon>Bacillales Family X. Incertae Sedis</taxon>
        <taxon>Brockia</taxon>
    </lineage>
</organism>
<dbReference type="InterPro" id="IPR050166">
    <property type="entry name" value="ABC_transporter_ATP-bind"/>
</dbReference>
<dbReference type="EMBL" id="RBIJ01000001">
    <property type="protein sequence ID" value="RKQ89090.1"/>
    <property type="molecule type" value="Genomic_DNA"/>
</dbReference>
<evidence type="ECO:0000256" key="3">
    <source>
        <dbReference type="ARBA" id="ARBA00022840"/>
    </source>
</evidence>
<proteinExistence type="predicted"/>
<dbReference type="PANTHER" id="PTHR42788:SF19">
    <property type="entry name" value="ALIPHATIC SULFONATES IMPORT ATP-BINDING PROTEIN SSUB 2"/>
    <property type="match status" value="1"/>
</dbReference>
<dbReference type="GO" id="GO:0005524">
    <property type="term" value="F:ATP binding"/>
    <property type="evidence" value="ECO:0007669"/>
    <property type="project" value="UniProtKB-KW"/>
</dbReference>
<dbReference type="InterPro" id="IPR017871">
    <property type="entry name" value="ABC_transporter-like_CS"/>
</dbReference>
<dbReference type="SUPFAM" id="SSF52540">
    <property type="entry name" value="P-loop containing nucleoside triphosphate hydrolases"/>
    <property type="match status" value="1"/>
</dbReference>
<dbReference type="AlphaFoldDB" id="A0A660LBU2"/>
<dbReference type="OrthoDB" id="9801958at2"/>
<keyword evidence="2" id="KW-0547">Nucleotide-binding</keyword>
<evidence type="ECO:0000256" key="1">
    <source>
        <dbReference type="ARBA" id="ARBA00022448"/>
    </source>
</evidence>
<evidence type="ECO:0000313" key="5">
    <source>
        <dbReference type="EMBL" id="RKQ89090.1"/>
    </source>
</evidence>
<dbReference type="RefSeq" id="WP_121443952.1">
    <property type="nucleotide sequence ID" value="NZ_RBIJ01000001.1"/>
</dbReference>
<dbReference type="Pfam" id="PF00005">
    <property type="entry name" value="ABC_tran"/>
    <property type="match status" value="1"/>
</dbReference>
<gene>
    <name evidence="5" type="ORF">C7438_0746</name>
</gene>
<dbReference type="InterPro" id="IPR027417">
    <property type="entry name" value="P-loop_NTPase"/>
</dbReference>
<accession>A0A660LBU2</accession>
<comment type="caution">
    <text evidence="5">The sequence shown here is derived from an EMBL/GenBank/DDBJ whole genome shotgun (WGS) entry which is preliminary data.</text>
</comment>
<keyword evidence="3 5" id="KW-0067">ATP-binding</keyword>
<evidence type="ECO:0000256" key="2">
    <source>
        <dbReference type="ARBA" id="ARBA00022741"/>
    </source>
</evidence>
<reference evidence="5 6" key="1">
    <citation type="submission" date="2018-10" db="EMBL/GenBank/DDBJ databases">
        <title>Genomic Encyclopedia of Type Strains, Phase IV (KMG-IV): sequencing the most valuable type-strain genomes for metagenomic binning, comparative biology and taxonomic classification.</title>
        <authorList>
            <person name="Goeker M."/>
        </authorList>
    </citation>
    <scope>NUCLEOTIDE SEQUENCE [LARGE SCALE GENOMIC DNA]</scope>
    <source>
        <strain evidence="5 6">DSM 22653</strain>
    </source>
</reference>
<dbReference type="Gene3D" id="3.40.50.300">
    <property type="entry name" value="P-loop containing nucleotide triphosphate hydrolases"/>
    <property type="match status" value="1"/>
</dbReference>
<evidence type="ECO:0000259" key="4">
    <source>
        <dbReference type="PROSITE" id="PS50893"/>
    </source>
</evidence>
<evidence type="ECO:0000313" key="6">
    <source>
        <dbReference type="Proteomes" id="UP000267019"/>
    </source>
</evidence>
<dbReference type="SMART" id="SM00382">
    <property type="entry name" value="AAA"/>
    <property type="match status" value="1"/>
</dbReference>
<dbReference type="InterPro" id="IPR003439">
    <property type="entry name" value="ABC_transporter-like_ATP-bd"/>
</dbReference>
<dbReference type="GO" id="GO:0016887">
    <property type="term" value="F:ATP hydrolysis activity"/>
    <property type="evidence" value="ECO:0007669"/>
    <property type="project" value="InterPro"/>
</dbReference>
<keyword evidence="6" id="KW-1185">Reference proteome</keyword>
<dbReference type="PROSITE" id="PS50893">
    <property type="entry name" value="ABC_TRANSPORTER_2"/>
    <property type="match status" value="1"/>
</dbReference>
<feature type="domain" description="ABC transporter" evidence="4">
    <location>
        <begin position="21"/>
        <end position="241"/>
    </location>
</feature>
<protein>
    <submittedName>
        <fullName evidence="5">NitT/TauT family transport system ATP-binding protein</fullName>
    </submittedName>
</protein>
<dbReference type="Proteomes" id="UP000267019">
    <property type="component" value="Unassembled WGS sequence"/>
</dbReference>
<dbReference type="PANTHER" id="PTHR42788">
    <property type="entry name" value="TAURINE IMPORT ATP-BINDING PROTEIN-RELATED"/>
    <property type="match status" value="1"/>
</dbReference>
<name>A0A660LBU2_9BACL</name>
<dbReference type="InterPro" id="IPR003593">
    <property type="entry name" value="AAA+_ATPase"/>
</dbReference>
<keyword evidence="1" id="KW-0813">Transport</keyword>
<dbReference type="PROSITE" id="PS00211">
    <property type="entry name" value="ABC_TRANSPORTER_1"/>
    <property type="match status" value="1"/>
</dbReference>